<keyword evidence="2 4" id="KW-0489">Methyltransferase</keyword>
<keyword evidence="4" id="KW-0949">S-adenosyl-L-methionine</keyword>
<dbReference type="EC" id="2.1.1.-" evidence="4"/>
<evidence type="ECO:0000256" key="4">
    <source>
        <dbReference type="RuleBase" id="RU362030"/>
    </source>
</evidence>
<dbReference type="GO" id="GO:0008168">
    <property type="term" value="F:methyltransferase activity"/>
    <property type="evidence" value="ECO:0007669"/>
    <property type="project" value="UniProtKB-KW"/>
</dbReference>
<comment type="caution">
    <text evidence="5">The sequence shown here is derived from an EMBL/GenBank/DDBJ whole genome shotgun (WGS) entry which is preliminary data.</text>
</comment>
<dbReference type="InterPro" id="IPR029063">
    <property type="entry name" value="SAM-dependent_MTases_sf"/>
</dbReference>
<dbReference type="SUPFAM" id="SSF53335">
    <property type="entry name" value="S-adenosyl-L-methionine-dependent methyltransferases"/>
    <property type="match status" value="1"/>
</dbReference>
<dbReference type="InterPro" id="IPR007213">
    <property type="entry name" value="Ppm1/Ppm2/Tcmp"/>
</dbReference>
<dbReference type="GO" id="GO:0032259">
    <property type="term" value="P:methylation"/>
    <property type="evidence" value="ECO:0007669"/>
    <property type="project" value="UniProtKB-KW"/>
</dbReference>
<dbReference type="Proteomes" id="UP001367030">
    <property type="component" value="Unassembled WGS sequence"/>
</dbReference>
<dbReference type="Gene3D" id="3.40.50.150">
    <property type="entry name" value="Vaccinia Virus protein VP39"/>
    <property type="match status" value="1"/>
</dbReference>
<name>A0ABU8XCP8_9BURK</name>
<dbReference type="NCBIfam" id="TIGR00027">
    <property type="entry name" value="mthyl_TIGR00027"/>
    <property type="match status" value="1"/>
</dbReference>
<dbReference type="InterPro" id="IPR011610">
    <property type="entry name" value="SAM_mthyl_Trfase_ML2640-like"/>
</dbReference>
<dbReference type="PANTHER" id="PTHR43619:SF2">
    <property type="entry name" value="S-ADENOSYL-L-METHIONINE-DEPENDENT METHYLTRANSFERASES SUPERFAMILY PROTEIN"/>
    <property type="match status" value="1"/>
</dbReference>
<evidence type="ECO:0000256" key="1">
    <source>
        <dbReference type="ARBA" id="ARBA00008138"/>
    </source>
</evidence>
<evidence type="ECO:0000256" key="2">
    <source>
        <dbReference type="ARBA" id="ARBA00022603"/>
    </source>
</evidence>
<dbReference type="RefSeq" id="WP_340336921.1">
    <property type="nucleotide sequence ID" value="NZ_JBBKZS010000008.1"/>
</dbReference>
<comment type="function">
    <text evidence="4">Exhibits S-adenosyl-L-methionine-dependent methyltransferase activity.</text>
</comment>
<evidence type="ECO:0000313" key="5">
    <source>
        <dbReference type="EMBL" id="MEJ8856850.1"/>
    </source>
</evidence>
<accession>A0ABU8XCP8</accession>
<sequence>MNPADPSRTALATSMMRAVHSRTAPKPLLDDRWADRLVPDTVRSAFLQAALARMEPEARAKVEALGDAALDIGLRANAAYADVILRSRYSEDALAAAIRNGIDQYVIVGAGFDSFALRQLAYAEGLAIFEIDHPATQGMKRRRLAETGISAPDNLHFIAADLASESLDAALARSSFDPGRPSFFSWLGVTMYLPREANLATLRAIASCAAAGSELVFTYVDSAVFSPAFAGSESFERLRASVASIGEAFLSGFDPATLADELRECGLVLLEDLSGDQTTARYDKDGVNGLRSSGAAHIAHARVVGGAPSAPG</sequence>
<organism evidence="5 6">
    <name type="scientific">Variovorax robiniae</name>
    <dbReference type="NCBI Taxonomy" id="1836199"/>
    <lineage>
        <taxon>Bacteria</taxon>
        <taxon>Pseudomonadati</taxon>
        <taxon>Pseudomonadota</taxon>
        <taxon>Betaproteobacteria</taxon>
        <taxon>Burkholderiales</taxon>
        <taxon>Comamonadaceae</taxon>
        <taxon>Variovorax</taxon>
    </lineage>
</organism>
<dbReference type="EMBL" id="JBBKZS010000008">
    <property type="protein sequence ID" value="MEJ8856850.1"/>
    <property type="molecule type" value="Genomic_DNA"/>
</dbReference>
<protein>
    <recommendedName>
        <fullName evidence="4">S-adenosyl-L-methionine-dependent methyltransferase</fullName>
        <ecNumber evidence="4">2.1.1.-</ecNumber>
    </recommendedName>
</protein>
<comment type="similarity">
    <text evidence="1 4">Belongs to the UPF0677 family.</text>
</comment>
<keyword evidence="6" id="KW-1185">Reference proteome</keyword>
<keyword evidence="3 5" id="KW-0808">Transferase</keyword>
<gene>
    <name evidence="5" type="ORF">WKW79_19905</name>
</gene>
<evidence type="ECO:0000256" key="3">
    <source>
        <dbReference type="ARBA" id="ARBA00022679"/>
    </source>
</evidence>
<dbReference type="PANTHER" id="PTHR43619">
    <property type="entry name" value="S-ADENOSYL-L-METHIONINE-DEPENDENT METHYLTRANSFERASE YKTD-RELATED"/>
    <property type="match status" value="1"/>
</dbReference>
<proteinExistence type="inferred from homology"/>
<evidence type="ECO:0000313" key="6">
    <source>
        <dbReference type="Proteomes" id="UP001367030"/>
    </source>
</evidence>
<reference evidence="5 6" key="1">
    <citation type="submission" date="2024-03" db="EMBL/GenBank/DDBJ databases">
        <title>Novel species of the genus Variovorax.</title>
        <authorList>
            <person name="Liu Q."/>
            <person name="Xin Y.-H."/>
        </authorList>
    </citation>
    <scope>NUCLEOTIDE SEQUENCE [LARGE SCALE GENOMIC DNA]</scope>
    <source>
        <strain evidence="5 6">KACC 18901</strain>
    </source>
</reference>
<dbReference type="Pfam" id="PF04072">
    <property type="entry name" value="LCM"/>
    <property type="match status" value="1"/>
</dbReference>